<evidence type="ECO:0000256" key="1">
    <source>
        <dbReference type="SAM" id="MobiDB-lite"/>
    </source>
</evidence>
<dbReference type="EMBL" id="KQ991250">
    <property type="protein sequence ID" value="KZV52063.1"/>
    <property type="molecule type" value="Genomic_DNA"/>
</dbReference>
<gene>
    <name evidence="2" type="ORF">F511_42322</name>
</gene>
<evidence type="ECO:0000313" key="2">
    <source>
        <dbReference type="EMBL" id="KZV52063.1"/>
    </source>
</evidence>
<keyword evidence="3" id="KW-1185">Reference proteome</keyword>
<organism evidence="2 3">
    <name type="scientific">Dorcoceras hygrometricum</name>
    <dbReference type="NCBI Taxonomy" id="472368"/>
    <lineage>
        <taxon>Eukaryota</taxon>
        <taxon>Viridiplantae</taxon>
        <taxon>Streptophyta</taxon>
        <taxon>Embryophyta</taxon>
        <taxon>Tracheophyta</taxon>
        <taxon>Spermatophyta</taxon>
        <taxon>Magnoliopsida</taxon>
        <taxon>eudicotyledons</taxon>
        <taxon>Gunneridae</taxon>
        <taxon>Pentapetalae</taxon>
        <taxon>asterids</taxon>
        <taxon>lamiids</taxon>
        <taxon>Lamiales</taxon>
        <taxon>Gesneriaceae</taxon>
        <taxon>Didymocarpoideae</taxon>
        <taxon>Trichosporeae</taxon>
        <taxon>Loxocarpinae</taxon>
        <taxon>Dorcoceras</taxon>
    </lineage>
</organism>
<dbReference type="Proteomes" id="UP000250235">
    <property type="component" value="Unassembled WGS sequence"/>
</dbReference>
<feature type="compositionally biased region" description="Polar residues" evidence="1">
    <location>
        <begin position="1"/>
        <end position="13"/>
    </location>
</feature>
<name>A0A2Z7CZ15_9LAMI</name>
<feature type="compositionally biased region" description="Pro residues" evidence="1">
    <location>
        <begin position="19"/>
        <end position="28"/>
    </location>
</feature>
<accession>A0A2Z7CZ15</accession>
<protein>
    <submittedName>
        <fullName evidence="2">(S)-beta-macrocarpene synthase-like</fullName>
    </submittedName>
</protein>
<sequence>MQQPARGQSSQQPAKIPFHGPPKGPTPQGPQHRGHKASRGHSSRGPVPLDLEEHRSTRSAISSIQDLTWRDQAGAITTRSQGTFLGISLRRDCYSRCPTSQLVACGFLLTLVYDSLYICYSHFFMAFFIFIMLYDVNNCVG</sequence>
<dbReference type="AlphaFoldDB" id="A0A2Z7CZ15"/>
<evidence type="ECO:0000313" key="3">
    <source>
        <dbReference type="Proteomes" id="UP000250235"/>
    </source>
</evidence>
<reference evidence="2 3" key="1">
    <citation type="journal article" date="2015" name="Proc. Natl. Acad. Sci. U.S.A.">
        <title>The resurrection genome of Boea hygrometrica: A blueprint for survival of dehydration.</title>
        <authorList>
            <person name="Xiao L."/>
            <person name="Yang G."/>
            <person name="Zhang L."/>
            <person name="Yang X."/>
            <person name="Zhao S."/>
            <person name="Ji Z."/>
            <person name="Zhou Q."/>
            <person name="Hu M."/>
            <person name="Wang Y."/>
            <person name="Chen M."/>
            <person name="Xu Y."/>
            <person name="Jin H."/>
            <person name="Xiao X."/>
            <person name="Hu G."/>
            <person name="Bao F."/>
            <person name="Hu Y."/>
            <person name="Wan P."/>
            <person name="Li L."/>
            <person name="Deng X."/>
            <person name="Kuang T."/>
            <person name="Xiang C."/>
            <person name="Zhu J.K."/>
            <person name="Oliver M.J."/>
            <person name="He Y."/>
        </authorList>
    </citation>
    <scope>NUCLEOTIDE SEQUENCE [LARGE SCALE GENOMIC DNA]</scope>
    <source>
        <strain evidence="3">cv. XS01</strain>
    </source>
</reference>
<feature type="compositionally biased region" description="Basic residues" evidence="1">
    <location>
        <begin position="32"/>
        <end position="42"/>
    </location>
</feature>
<proteinExistence type="predicted"/>
<feature type="region of interest" description="Disordered" evidence="1">
    <location>
        <begin position="1"/>
        <end position="60"/>
    </location>
</feature>